<dbReference type="PANTHER" id="PTHR46990">
    <property type="entry name" value="GLUTAREDOXIN DOMAIN-CONTAINING CYSTEINE-RICH PROTEIN 1"/>
    <property type="match status" value="1"/>
</dbReference>
<dbReference type="InterPro" id="IPR042797">
    <property type="entry name" value="GRXCR1"/>
</dbReference>
<gene>
    <name evidence="2" type="ORF">CAUJ_LOCUS13355</name>
</gene>
<sequence>MPPSRSEMLAALHRMRLELEASSSDDVDDDSGLLERNGSVRGRRLHVLNVVRSMRLRMQLKRDYIKEETGLVVVYMTSCGILRSLWERCKEAVDLLQAHGIRTQIRDLNMDGALTQELLDRMQILQNNRDLVFASLPVIYVDGKYFGNGKTLLELNERKELKKYLEKFQGRGRCSFCGGCGYVVCGKCDGGKRSRVTPCALRCAACDRNGITPCGYCRLSERANGYK</sequence>
<evidence type="ECO:0000313" key="2">
    <source>
        <dbReference type="EMBL" id="CAD6197446.1"/>
    </source>
</evidence>
<reference evidence="2" key="1">
    <citation type="submission" date="2020-10" db="EMBL/GenBank/DDBJ databases">
        <authorList>
            <person name="Kikuchi T."/>
        </authorList>
    </citation>
    <scope>NUCLEOTIDE SEQUENCE</scope>
    <source>
        <strain evidence="2">NKZ352</strain>
    </source>
</reference>
<protein>
    <recommendedName>
        <fullName evidence="1">Glutaredoxin domain-containing protein</fullName>
    </recommendedName>
</protein>
<keyword evidence="3" id="KW-1185">Reference proteome</keyword>
<feature type="domain" description="Glutaredoxin" evidence="1">
    <location>
        <begin position="72"/>
        <end position="145"/>
    </location>
</feature>
<dbReference type="Gene3D" id="3.40.30.10">
    <property type="entry name" value="Glutaredoxin"/>
    <property type="match status" value="1"/>
</dbReference>
<dbReference type="InterPro" id="IPR002109">
    <property type="entry name" value="Glutaredoxin"/>
</dbReference>
<dbReference type="Proteomes" id="UP000835052">
    <property type="component" value="Unassembled WGS sequence"/>
</dbReference>
<proteinExistence type="predicted"/>
<dbReference type="PROSITE" id="PS51354">
    <property type="entry name" value="GLUTAREDOXIN_2"/>
    <property type="match status" value="1"/>
</dbReference>
<dbReference type="Pfam" id="PF00462">
    <property type="entry name" value="Glutaredoxin"/>
    <property type="match status" value="1"/>
</dbReference>
<evidence type="ECO:0000313" key="3">
    <source>
        <dbReference type="Proteomes" id="UP000835052"/>
    </source>
</evidence>
<name>A0A8S1HLF7_9PELO</name>
<dbReference type="PANTHER" id="PTHR46990:SF1">
    <property type="entry name" value="GLUTAREDOXIN DOMAIN-CONTAINING CYSTEINE-RICH PROTEIN 1"/>
    <property type="match status" value="1"/>
</dbReference>
<organism evidence="2 3">
    <name type="scientific">Caenorhabditis auriculariae</name>
    <dbReference type="NCBI Taxonomy" id="2777116"/>
    <lineage>
        <taxon>Eukaryota</taxon>
        <taxon>Metazoa</taxon>
        <taxon>Ecdysozoa</taxon>
        <taxon>Nematoda</taxon>
        <taxon>Chromadorea</taxon>
        <taxon>Rhabditida</taxon>
        <taxon>Rhabditina</taxon>
        <taxon>Rhabditomorpha</taxon>
        <taxon>Rhabditoidea</taxon>
        <taxon>Rhabditidae</taxon>
        <taxon>Peloderinae</taxon>
        <taxon>Caenorhabditis</taxon>
    </lineage>
</organism>
<dbReference type="OrthoDB" id="423313at2759"/>
<dbReference type="AlphaFoldDB" id="A0A8S1HLF7"/>
<dbReference type="InterPro" id="IPR036249">
    <property type="entry name" value="Thioredoxin-like_sf"/>
</dbReference>
<comment type="caution">
    <text evidence="2">The sequence shown here is derived from an EMBL/GenBank/DDBJ whole genome shotgun (WGS) entry which is preliminary data.</text>
</comment>
<dbReference type="SUPFAM" id="SSF52833">
    <property type="entry name" value="Thioredoxin-like"/>
    <property type="match status" value="1"/>
</dbReference>
<accession>A0A8S1HLF7</accession>
<dbReference type="EMBL" id="CAJGYM010000094">
    <property type="protein sequence ID" value="CAD6197446.1"/>
    <property type="molecule type" value="Genomic_DNA"/>
</dbReference>
<evidence type="ECO:0000259" key="1">
    <source>
        <dbReference type="Pfam" id="PF00462"/>
    </source>
</evidence>
<dbReference type="GO" id="GO:0007605">
    <property type="term" value="P:sensory perception of sound"/>
    <property type="evidence" value="ECO:0007669"/>
    <property type="project" value="InterPro"/>
</dbReference>